<comment type="caution">
    <text evidence="3">The sequence shown here is derived from an EMBL/GenBank/DDBJ whole genome shotgun (WGS) entry which is preliminary data.</text>
</comment>
<proteinExistence type="predicted"/>
<dbReference type="OrthoDB" id="123249at2759"/>
<dbReference type="PROSITE" id="PS50011">
    <property type="entry name" value="PROTEIN_KINASE_DOM"/>
    <property type="match status" value="1"/>
</dbReference>
<dbReference type="GO" id="GO:0005524">
    <property type="term" value="F:ATP binding"/>
    <property type="evidence" value="ECO:0007669"/>
    <property type="project" value="InterPro"/>
</dbReference>
<dbReference type="Gene3D" id="1.25.10.10">
    <property type="entry name" value="Leucine-rich Repeat Variant"/>
    <property type="match status" value="1"/>
</dbReference>
<organism evidence="3 4">
    <name type="scientific">Hondaea fermentalgiana</name>
    <dbReference type="NCBI Taxonomy" id="2315210"/>
    <lineage>
        <taxon>Eukaryota</taxon>
        <taxon>Sar</taxon>
        <taxon>Stramenopiles</taxon>
        <taxon>Bigyra</taxon>
        <taxon>Labyrinthulomycetes</taxon>
        <taxon>Thraustochytrida</taxon>
        <taxon>Thraustochytriidae</taxon>
        <taxon>Hondaea</taxon>
    </lineage>
</organism>
<reference evidence="3 4" key="1">
    <citation type="submission" date="2017-12" db="EMBL/GenBank/DDBJ databases">
        <title>Sequencing, de novo assembly and annotation of complete genome of a new Thraustochytrid species, strain FCC1311.</title>
        <authorList>
            <person name="Sedici K."/>
            <person name="Godart F."/>
            <person name="Aiese Cigliano R."/>
            <person name="Sanseverino W."/>
            <person name="Barakat M."/>
            <person name="Ortet P."/>
            <person name="Marechal E."/>
            <person name="Cagnac O."/>
            <person name="Amato A."/>
        </authorList>
    </citation>
    <scope>NUCLEOTIDE SEQUENCE [LARGE SCALE GENOMIC DNA]</scope>
</reference>
<gene>
    <name evidence="3" type="ORF">FCC1311_039102</name>
</gene>
<keyword evidence="3" id="KW-0808">Transferase</keyword>
<feature type="region of interest" description="Disordered" evidence="1">
    <location>
        <begin position="74"/>
        <end position="105"/>
    </location>
</feature>
<dbReference type="Proteomes" id="UP000241890">
    <property type="component" value="Unassembled WGS sequence"/>
</dbReference>
<dbReference type="InterPro" id="IPR000719">
    <property type="entry name" value="Prot_kinase_dom"/>
</dbReference>
<dbReference type="InterPro" id="IPR011989">
    <property type="entry name" value="ARM-like"/>
</dbReference>
<keyword evidence="3" id="KW-0418">Kinase</keyword>
<accession>A0A2R5G9H5</accession>
<evidence type="ECO:0000313" key="3">
    <source>
        <dbReference type="EMBL" id="GBG27687.1"/>
    </source>
</evidence>
<evidence type="ECO:0000313" key="4">
    <source>
        <dbReference type="Proteomes" id="UP000241890"/>
    </source>
</evidence>
<dbReference type="Gene3D" id="1.10.510.10">
    <property type="entry name" value="Transferase(Phosphotransferase) domain 1"/>
    <property type="match status" value="1"/>
</dbReference>
<dbReference type="InParanoid" id="A0A2R5G9H5"/>
<dbReference type="PANTHER" id="PTHR44329">
    <property type="entry name" value="SERINE/THREONINE-PROTEIN KINASE TNNI3K-RELATED"/>
    <property type="match status" value="1"/>
</dbReference>
<protein>
    <submittedName>
        <fullName evidence="3">Protein kinase, putative</fullName>
    </submittedName>
</protein>
<dbReference type="AlphaFoldDB" id="A0A2R5G9H5"/>
<dbReference type="Pfam" id="PF00069">
    <property type="entry name" value="Pkinase"/>
    <property type="match status" value="1"/>
</dbReference>
<dbReference type="GO" id="GO:0004674">
    <property type="term" value="F:protein serine/threonine kinase activity"/>
    <property type="evidence" value="ECO:0007669"/>
    <property type="project" value="TreeGrafter"/>
</dbReference>
<feature type="compositionally biased region" description="Basic and acidic residues" evidence="1">
    <location>
        <begin position="74"/>
        <end position="95"/>
    </location>
</feature>
<sequence length="674" mass="74978">MISYVSKGVDLVQIESYLRKIADSIQPFIGNFTRAPPAKAWVLLQSGTLRQALTDAGALAQSCLKSCDLSNSNREHHTPVYDDSAAESHDEKVQKEEEEEEEEQARSELVAILESLVESSALLEDPERIVLAMIQTDFNVDIGAIMDGRTGSRKHRRAVKHLMSKLIRMFVTTGVDRDEITTIDEAASKGTWCKGDAVEVQVELQRRSIKSLKQQRAIICEIEEWRKLEHPNIVGLFGACMLDTGLSLVVEPTDVALSALLRSDRDDFPAISDEEKLAILRGVTRGLVYLHGEGVVHGALRPRNVMLNRDLGAVKLTGFGGSRRTEDEIDDPTTLIYKAPEILLAPHRWNSQVDVYAMGMLMWEIYHGDRPVLSNGDPPSGDLTMRIVRGERPTIADGARFGDHHVTRELVQGSSVTSLLGKELEACKLIVNVIRAHPENPDLLTEAFGAIQNLTFENLSNRIVFHDDFSLGVDIIEGMRFHMGNADVLENACCVVWNLSANTRIAKQIGADLGIGIEVIMAMNGHLMNSALQESACSALWNLLHDEISEERLFNAGAARSILAAMHAHRDKGGVQEAACGALYCFKLRRELVSMQLEHAILAAMEFHPQNERLQSFACDLVLRYYRTFLTTDCPRPLGLGLAVKRAHEQFRGDYFIARAERLLSAEIPRDCRE</sequence>
<keyword evidence="4" id="KW-1185">Reference proteome</keyword>
<dbReference type="InterPro" id="IPR051681">
    <property type="entry name" value="Ser/Thr_Kinases-Pseudokinases"/>
</dbReference>
<dbReference type="InterPro" id="IPR016024">
    <property type="entry name" value="ARM-type_fold"/>
</dbReference>
<dbReference type="EMBL" id="BEYU01000035">
    <property type="protein sequence ID" value="GBG27687.1"/>
    <property type="molecule type" value="Genomic_DNA"/>
</dbReference>
<feature type="domain" description="Protein kinase" evidence="2">
    <location>
        <begin position="169"/>
        <end position="456"/>
    </location>
</feature>
<dbReference type="SUPFAM" id="SSF48371">
    <property type="entry name" value="ARM repeat"/>
    <property type="match status" value="1"/>
</dbReference>
<name>A0A2R5G9H5_9STRA</name>
<dbReference type="SUPFAM" id="SSF56112">
    <property type="entry name" value="Protein kinase-like (PK-like)"/>
    <property type="match status" value="1"/>
</dbReference>
<evidence type="ECO:0000259" key="2">
    <source>
        <dbReference type="PROSITE" id="PS50011"/>
    </source>
</evidence>
<evidence type="ECO:0000256" key="1">
    <source>
        <dbReference type="SAM" id="MobiDB-lite"/>
    </source>
</evidence>
<dbReference type="InterPro" id="IPR011009">
    <property type="entry name" value="Kinase-like_dom_sf"/>
</dbReference>